<feature type="compositionally biased region" description="Polar residues" evidence="7">
    <location>
        <begin position="22"/>
        <end position="35"/>
    </location>
</feature>
<dbReference type="SUPFAM" id="SSF57701">
    <property type="entry name" value="Zn2/Cys6 DNA-binding domain"/>
    <property type="match status" value="1"/>
</dbReference>
<dbReference type="PANTHER" id="PTHR36206:SF4">
    <property type="entry name" value="HYPOTHETICAL CONSERVED PROTEIN (EUROFUNG)-RELATED"/>
    <property type="match status" value="1"/>
</dbReference>
<dbReference type="Pfam" id="PF00172">
    <property type="entry name" value="Zn_clus"/>
    <property type="match status" value="1"/>
</dbReference>
<evidence type="ECO:0000256" key="1">
    <source>
        <dbReference type="ARBA" id="ARBA00022723"/>
    </source>
</evidence>
<evidence type="ECO:0000256" key="5">
    <source>
        <dbReference type="ARBA" id="ARBA00023163"/>
    </source>
</evidence>
<dbReference type="SMART" id="SM00066">
    <property type="entry name" value="GAL4"/>
    <property type="match status" value="1"/>
</dbReference>
<evidence type="ECO:0000313" key="10">
    <source>
        <dbReference type="Proteomes" id="UP000722485"/>
    </source>
</evidence>
<dbReference type="EMBL" id="JAANBB010000021">
    <property type="protein sequence ID" value="KAF7555389.1"/>
    <property type="molecule type" value="Genomic_DNA"/>
</dbReference>
<keyword evidence="5" id="KW-0804">Transcription</keyword>
<dbReference type="CDD" id="cd00067">
    <property type="entry name" value="GAL4"/>
    <property type="match status" value="1"/>
</dbReference>
<protein>
    <recommendedName>
        <fullName evidence="8">Zn(2)-C6 fungal-type domain-containing protein</fullName>
    </recommendedName>
</protein>
<feature type="domain" description="Zn(2)-C6 fungal-type" evidence="8">
    <location>
        <begin position="51"/>
        <end position="79"/>
    </location>
</feature>
<evidence type="ECO:0000256" key="6">
    <source>
        <dbReference type="ARBA" id="ARBA00023242"/>
    </source>
</evidence>
<sequence length="564" mass="63050">MSPPVDQTLYAPRRLLLPRLKNSPQQGASKKTPATENEYKARAGKPKVRTGCVVCKIRRVKCDERKPACLRCTSTGRKCEGYVDAKSPRPKEDVPITAASIVTALSTSIHSNPGSPSNTYSIHVFCLISGNDFSRHLQSTNWTHIVLQNAQTYPTVRRSLNAVGSLYEAYLRNEHKSHNSQAVLDTQTIQFALVEYTKAVNFLSKDLLANRLPSQTVLICCLLFVWLEFLRNDFTTALRHLKSGLSILLGMRKSSGLKHSSEFDDIDDSILYIFTRLQLQATMHGCPLSDFNSTALECPLGITEPPITGLFSSLAEARLCLDSKMIPMVQFIRYKQTFERQNGPDITGSAEWAELICTRDFYVSELKKWEKALENSPALMADPSIAEPAAFSLKIDHLMAVMMMNNLFSDTEMDYDGCNDDFGRLVALSEKLLLHSVKDSSLPTLSLDSGAIPCLFYITLKCREPSIRHRAIHLLRKAPEREGIWHRDTMVAASAWKIVMEESCDVGQPGEYRSVKPLRIYRETVTDAMTEDELPTVRFSGGPEGSSDVSWELSGLLSRLGDVL</sequence>
<keyword evidence="3" id="KW-0805">Transcription regulation</keyword>
<dbReference type="PROSITE" id="PS50048">
    <property type="entry name" value="ZN2_CY6_FUNGAL_2"/>
    <property type="match status" value="1"/>
</dbReference>
<comment type="caution">
    <text evidence="9">The sequence shown here is derived from an EMBL/GenBank/DDBJ whole genome shotgun (WGS) entry which is preliminary data.</text>
</comment>
<gene>
    <name evidence="9" type="ORF">G7Z17_g2233</name>
</gene>
<keyword evidence="6" id="KW-0539">Nucleus</keyword>
<dbReference type="GO" id="GO:0000981">
    <property type="term" value="F:DNA-binding transcription factor activity, RNA polymerase II-specific"/>
    <property type="evidence" value="ECO:0007669"/>
    <property type="project" value="InterPro"/>
</dbReference>
<keyword evidence="2" id="KW-0862">Zinc</keyword>
<keyword evidence="4" id="KW-0238">DNA-binding</keyword>
<feature type="region of interest" description="Disordered" evidence="7">
    <location>
        <begin position="19"/>
        <end position="42"/>
    </location>
</feature>
<reference evidence="9" key="1">
    <citation type="submission" date="2020-03" db="EMBL/GenBank/DDBJ databases">
        <title>Draft Genome Sequence of Cylindrodendrum hubeiense.</title>
        <authorList>
            <person name="Buettner E."/>
            <person name="Kellner H."/>
        </authorList>
    </citation>
    <scope>NUCLEOTIDE SEQUENCE</scope>
    <source>
        <strain evidence="9">IHI 201604</strain>
    </source>
</reference>
<evidence type="ECO:0000256" key="4">
    <source>
        <dbReference type="ARBA" id="ARBA00023125"/>
    </source>
</evidence>
<dbReference type="PROSITE" id="PS00463">
    <property type="entry name" value="ZN2_CY6_FUNGAL_1"/>
    <property type="match status" value="1"/>
</dbReference>
<dbReference type="InterPro" id="IPR001138">
    <property type="entry name" value="Zn2Cys6_DnaBD"/>
</dbReference>
<dbReference type="InterPro" id="IPR036864">
    <property type="entry name" value="Zn2-C6_fun-type_DNA-bd_sf"/>
</dbReference>
<evidence type="ECO:0000256" key="3">
    <source>
        <dbReference type="ARBA" id="ARBA00023015"/>
    </source>
</evidence>
<accession>A0A9P5HNL5</accession>
<dbReference type="PANTHER" id="PTHR36206">
    <property type="entry name" value="ASPERCRYPTIN BIOSYNTHESIS CLUSTER-SPECIFIC TRANSCRIPTION REGULATOR ATNN-RELATED"/>
    <property type="match status" value="1"/>
</dbReference>
<evidence type="ECO:0000256" key="7">
    <source>
        <dbReference type="SAM" id="MobiDB-lite"/>
    </source>
</evidence>
<dbReference type="AlphaFoldDB" id="A0A9P5HNL5"/>
<evidence type="ECO:0000256" key="2">
    <source>
        <dbReference type="ARBA" id="ARBA00022833"/>
    </source>
</evidence>
<dbReference type="GO" id="GO:0008270">
    <property type="term" value="F:zinc ion binding"/>
    <property type="evidence" value="ECO:0007669"/>
    <property type="project" value="InterPro"/>
</dbReference>
<dbReference type="InterPro" id="IPR052360">
    <property type="entry name" value="Transcr_Regulatory_Proteins"/>
</dbReference>
<name>A0A9P5HNL5_9HYPO</name>
<keyword evidence="10" id="KW-1185">Reference proteome</keyword>
<evidence type="ECO:0000313" key="9">
    <source>
        <dbReference type="EMBL" id="KAF7555389.1"/>
    </source>
</evidence>
<dbReference type="OrthoDB" id="3145928at2759"/>
<dbReference type="Gene3D" id="4.10.240.10">
    <property type="entry name" value="Zn(2)-C6 fungal-type DNA-binding domain"/>
    <property type="match status" value="1"/>
</dbReference>
<proteinExistence type="predicted"/>
<organism evidence="9 10">
    <name type="scientific">Cylindrodendrum hubeiense</name>
    <dbReference type="NCBI Taxonomy" id="595255"/>
    <lineage>
        <taxon>Eukaryota</taxon>
        <taxon>Fungi</taxon>
        <taxon>Dikarya</taxon>
        <taxon>Ascomycota</taxon>
        <taxon>Pezizomycotina</taxon>
        <taxon>Sordariomycetes</taxon>
        <taxon>Hypocreomycetidae</taxon>
        <taxon>Hypocreales</taxon>
        <taxon>Nectriaceae</taxon>
        <taxon>Cylindrodendrum</taxon>
    </lineage>
</organism>
<keyword evidence="1" id="KW-0479">Metal-binding</keyword>
<dbReference type="Proteomes" id="UP000722485">
    <property type="component" value="Unassembled WGS sequence"/>
</dbReference>
<evidence type="ECO:0000259" key="8">
    <source>
        <dbReference type="PROSITE" id="PS50048"/>
    </source>
</evidence>
<dbReference type="GO" id="GO:0003677">
    <property type="term" value="F:DNA binding"/>
    <property type="evidence" value="ECO:0007669"/>
    <property type="project" value="UniProtKB-KW"/>
</dbReference>